<dbReference type="SUPFAM" id="SSF82185">
    <property type="entry name" value="Histone H3 K4-specific methyltransferase SET7/9 N-terminal domain"/>
    <property type="match status" value="1"/>
</dbReference>
<evidence type="ECO:0000256" key="1">
    <source>
        <dbReference type="ARBA" id="ARBA00004230"/>
    </source>
</evidence>
<keyword evidence="2" id="KW-0282">Flagellum</keyword>
<sequence length="217" mass="24130">MEYVGDSYVGEYKNERLDSLSCTSEQPSYRMEGQGTYTLSTGTRYVGGMKDGMFHGEGTLYYTGGSKFVANWVNGHPENGKIIFSDGLEYVEGSHYCDEYDRRFYTEICNGLKPADEGLNAQSLMTVMTILNKPLNRRNRSVLKAVAQDPTFSEAIPPGQISLCNERQPIVITKIEVSNRLLSSLLTYSISSHVTAELGVLLLLVVTLTRKAKLSKD</sequence>
<organism evidence="5 6">
    <name type="scientific">Opisthorchis viverrini</name>
    <name type="common">Southeast Asian liver fluke</name>
    <dbReference type="NCBI Taxonomy" id="6198"/>
    <lineage>
        <taxon>Eukaryota</taxon>
        <taxon>Metazoa</taxon>
        <taxon>Spiralia</taxon>
        <taxon>Lophotrochozoa</taxon>
        <taxon>Platyhelminthes</taxon>
        <taxon>Trematoda</taxon>
        <taxon>Digenea</taxon>
        <taxon>Opisthorchiida</taxon>
        <taxon>Opisthorchiata</taxon>
        <taxon>Opisthorchiidae</taxon>
        <taxon>Opisthorchis</taxon>
    </lineage>
</organism>
<accession>A0A1S8WV89</accession>
<keyword evidence="4" id="KW-0966">Cell projection</keyword>
<evidence type="ECO:0000256" key="2">
    <source>
        <dbReference type="ARBA" id="ARBA00022846"/>
    </source>
</evidence>
<dbReference type="GO" id="GO:0031514">
    <property type="term" value="C:motile cilium"/>
    <property type="evidence" value="ECO:0007669"/>
    <property type="project" value="UniProtKB-SubCell"/>
</dbReference>
<keyword evidence="3" id="KW-0969">Cilium</keyword>
<evidence type="ECO:0000313" key="6">
    <source>
        <dbReference type="Proteomes" id="UP000243686"/>
    </source>
</evidence>
<dbReference type="AlphaFoldDB" id="A0A1S8WV89"/>
<reference evidence="5 6" key="1">
    <citation type="submission" date="2015-03" db="EMBL/GenBank/DDBJ databases">
        <title>Draft genome of the nematode, Opisthorchis viverrini.</title>
        <authorList>
            <person name="Mitreva M."/>
        </authorList>
    </citation>
    <scope>NUCLEOTIDE SEQUENCE [LARGE SCALE GENOMIC DNA]</scope>
    <source>
        <strain evidence="5">Khon Kaen</strain>
    </source>
</reference>
<dbReference type="InterPro" id="IPR042814">
    <property type="entry name" value="Morn5"/>
</dbReference>
<gene>
    <name evidence="5" type="ORF">X801_05795</name>
</gene>
<proteinExistence type="predicted"/>
<dbReference type="PANTHER" id="PTHR46437:SF1">
    <property type="entry name" value="MORN REPEAT-CONTAINING PROTEIN 5"/>
    <property type="match status" value="1"/>
</dbReference>
<keyword evidence="6" id="KW-1185">Reference proteome</keyword>
<name>A0A1S8WV89_OPIVI</name>
<evidence type="ECO:0000256" key="4">
    <source>
        <dbReference type="ARBA" id="ARBA00023273"/>
    </source>
</evidence>
<dbReference type="Gene3D" id="2.20.110.10">
    <property type="entry name" value="Histone H3 K4-specific methyltransferase SET7/9 N-terminal domain"/>
    <property type="match status" value="1"/>
</dbReference>
<evidence type="ECO:0000313" key="5">
    <source>
        <dbReference type="EMBL" id="OON18350.1"/>
    </source>
</evidence>
<dbReference type="EMBL" id="KV894268">
    <property type="protein sequence ID" value="OON18350.1"/>
    <property type="molecule type" value="Genomic_DNA"/>
</dbReference>
<dbReference type="Proteomes" id="UP000243686">
    <property type="component" value="Unassembled WGS sequence"/>
</dbReference>
<evidence type="ECO:0000256" key="3">
    <source>
        <dbReference type="ARBA" id="ARBA00023069"/>
    </source>
</evidence>
<dbReference type="PANTHER" id="PTHR46437">
    <property type="entry name" value="MORN REPEAT-CONTAINING PROTEIN 5"/>
    <property type="match status" value="1"/>
</dbReference>
<comment type="subcellular location">
    <subcellularLocation>
        <location evidence="1">Cell projection</location>
        <location evidence="1">Cilium</location>
        <location evidence="1">Flagellum</location>
    </subcellularLocation>
</comment>
<protein>
    <submittedName>
        <fullName evidence="5">MORN repeat protein</fullName>
    </submittedName>
</protein>